<evidence type="ECO:0000313" key="3">
    <source>
        <dbReference type="Proteomes" id="UP001177670"/>
    </source>
</evidence>
<feature type="region of interest" description="Disordered" evidence="1">
    <location>
        <begin position="62"/>
        <end position="97"/>
    </location>
</feature>
<dbReference type="Proteomes" id="UP001177670">
    <property type="component" value="Unassembled WGS sequence"/>
</dbReference>
<comment type="caution">
    <text evidence="2">The sequence shown here is derived from an EMBL/GenBank/DDBJ whole genome shotgun (WGS) entry which is preliminary data.</text>
</comment>
<name>A0AA40GI11_9HYME</name>
<dbReference type="AlphaFoldDB" id="A0AA40GI11"/>
<keyword evidence="3" id="KW-1185">Reference proteome</keyword>
<proteinExistence type="predicted"/>
<feature type="compositionally biased region" description="Basic and acidic residues" evidence="1">
    <location>
        <begin position="65"/>
        <end position="97"/>
    </location>
</feature>
<protein>
    <submittedName>
        <fullName evidence="2">Uncharacterized protein</fullName>
    </submittedName>
</protein>
<organism evidence="2 3">
    <name type="scientific">Melipona bicolor</name>
    <dbReference type="NCBI Taxonomy" id="60889"/>
    <lineage>
        <taxon>Eukaryota</taxon>
        <taxon>Metazoa</taxon>
        <taxon>Ecdysozoa</taxon>
        <taxon>Arthropoda</taxon>
        <taxon>Hexapoda</taxon>
        <taxon>Insecta</taxon>
        <taxon>Pterygota</taxon>
        <taxon>Neoptera</taxon>
        <taxon>Endopterygota</taxon>
        <taxon>Hymenoptera</taxon>
        <taxon>Apocrita</taxon>
        <taxon>Aculeata</taxon>
        <taxon>Apoidea</taxon>
        <taxon>Anthophila</taxon>
        <taxon>Apidae</taxon>
        <taxon>Melipona</taxon>
    </lineage>
</organism>
<evidence type="ECO:0000313" key="2">
    <source>
        <dbReference type="EMBL" id="KAK1137844.1"/>
    </source>
</evidence>
<gene>
    <name evidence="2" type="ORF">K0M31_002339</name>
</gene>
<reference evidence="2" key="1">
    <citation type="submission" date="2021-10" db="EMBL/GenBank/DDBJ databases">
        <title>Melipona bicolor Genome sequencing and assembly.</title>
        <authorList>
            <person name="Araujo N.S."/>
            <person name="Arias M.C."/>
        </authorList>
    </citation>
    <scope>NUCLEOTIDE SEQUENCE</scope>
    <source>
        <strain evidence="2">USP_2M_L1-L4_2017</strain>
        <tissue evidence="2">Whole body</tissue>
    </source>
</reference>
<evidence type="ECO:0000256" key="1">
    <source>
        <dbReference type="SAM" id="MobiDB-lite"/>
    </source>
</evidence>
<accession>A0AA40GI11</accession>
<dbReference type="EMBL" id="JAHYIQ010000001">
    <property type="protein sequence ID" value="KAK1137844.1"/>
    <property type="molecule type" value="Genomic_DNA"/>
</dbReference>
<sequence length="97" mass="11503">MKDMKERENLRRRNWHIGDHQSGLIVDRSSFLALIQNRRRLAAVIQSCRCAIRRLLGECLWGHGDQMEPRSSHRGGNRSDERHWSWNETKESVRVKP</sequence>